<dbReference type="OrthoDB" id="21474at2759"/>
<evidence type="ECO:0000256" key="2">
    <source>
        <dbReference type="ARBA" id="ARBA00022723"/>
    </source>
</evidence>
<dbReference type="InterPro" id="IPR036236">
    <property type="entry name" value="Znf_C2H2_sf"/>
</dbReference>
<evidence type="ECO:0000256" key="1">
    <source>
        <dbReference type="ARBA" id="ARBA00004123"/>
    </source>
</evidence>
<gene>
    <name evidence="10" type="ORF">Acr_00g0085090</name>
</gene>
<dbReference type="PROSITE" id="PS51804">
    <property type="entry name" value="ZF_C2HC_LYAR"/>
    <property type="match status" value="2"/>
</dbReference>
<dbReference type="InterPro" id="IPR039999">
    <property type="entry name" value="LYAR"/>
</dbReference>
<keyword evidence="11" id="KW-1185">Reference proteome</keyword>
<dbReference type="FunFam" id="3.30.160.60:FF:001583">
    <property type="entry name" value="UBP1-associated proteins 1C"/>
    <property type="match status" value="1"/>
</dbReference>
<evidence type="ECO:0000256" key="5">
    <source>
        <dbReference type="ARBA" id="ARBA00022833"/>
    </source>
</evidence>
<keyword evidence="2" id="KW-0479">Metal-binding</keyword>
<dbReference type="InterPro" id="IPR014898">
    <property type="entry name" value="Znf_C2H2_LYAR"/>
</dbReference>
<dbReference type="FunFam" id="3.30.1490.490:FF:000001">
    <property type="entry name" value="cell growth-regulating nucleolar protein-like"/>
    <property type="match status" value="1"/>
</dbReference>
<reference evidence="11" key="1">
    <citation type="submission" date="2019-07" db="EMBL/GenBank/DDBJ databases">
        <title>De Novo Assembly of kiwifruit Actinidia rufa.</title>
        <authorList>
            <person name="Sugita-Konishi S."/>
            <person name="Sato K."/>
            <person name="Mori E."/>
            <person name="Abe Y."/>
            <person name="Kisaki G."/>
            <person name="Hamano K."/>
            <person name="Suezawa K."/>
            <person name="Otani M."/>
            <person name="Fukuda T."/>
            <person name="Manabe T."/>
            <person name="Gomi K."/>
            <person name="Tabuchi M."/>
            <person name="Akimitsu K."/>
            <person name="Kataoka I."/>
        </authorList>
    </citation>
    <scope>NUCLEOTIDE SEQUENCE [LARGE SCALE GENOMIC DNA]</scope>
    <source>
        <strain evidence="11">cv. Fuchu</strain>
    </source>
</reference>
<evidence type="ECO:0000256" key="3">
    <source>
        <dbReference type="ARBA" id="ARBA00022737"/>
    </source>
</evidence>
<dbReference type="GO" id="GO:0003677">
    <property type="term" value="F:DNA binding"/>
    <property type="evidence" value="ECO:0007669"/>
    <property type="project" value="InterPro"/>
</dbReference>
<feature type="domain" description="U1-type" evidence="9">
    <location>
        <begin position="92"/>
        <end position="126"/>
    </location>
</feature>
<evidence type="ECO:0000313" key="10">
    <source>
        <dbReference type="EMBL" id="GFS43429.1"/>
    </source>
</evidence>
<dbReference type="InterPro" id="IPR058719">
    <property type="entry name" value="WHD_LYAR"/>
</dbReference>
<comment type="caution">
    <text evidence="10">The sequence shown here is derived from an EMBL/GenBank/DDBJ whole genome shotgun (WGS) entry which is preliminary data.</text>
</comment>
<dbReference type="Pfam" id="PF12874">
    <property type="entry name" value="zf-met"/>
    <property type="match status" value="1"/>
</dbReference>
<dbReference type="SUPFAM" id="SSF57667">
    <property type="entry name" value="beta-beta-alpha zinc fingers"/>
    <property type="match status" value="3"/>
</dbReference>
<evidence type="ECO:0000256" key="8">
    <source>
        <dbReference type="SAM" id="MobiDB-lite"/>
    </source>
</evidence>
<dbReference type="SMART" id="SM00451">
    <property type="entry name" value="ZnF_U1"/>
    <property type="match status" value="1"/>
</dbReference>
<dbReference type="InterPro" id="IPR003604">
    <property type="entry name" value="Matrin/U1-like-C_Znf_C2H2"/>
</dbReference>
<organism evidence="10 11">
    <name type="scientific">Actinidia rufa</name>
    <dbReference type="NCBI Taxonomy" id="165716"/>
    <lineage>
        <taxon>Eukaryota</taxon>
        <taxon>Viridiplantae</taxon>
        <taxon>Streptophyta</taxon>
        <taxon>Embryophyta</taxon>
        <taxon>Tracheophyta</taxon>
        <taxon>Spermatophyta</taxon>
        <taxon>Magnoliopsida</taxon>
        <taxon>eudicotyledons</taxon>
        <taxon>Gunneridae</taxon>
        <taxon>Pentapetalae</taxon>
        <taxon>asterids</taxon>
        <taxon>Ericales</taxon>
        <taxon>Actinidiaceae</taxon>
        <taxon>Actinidia</taxon>
    </lineage>
</organism>
<dbReference type="Gene3D" id="3.30.160.60">
    <property type="entry name" value="Classic Zinc Finger"/>
    <property type="match status" value="1"/>
</dbReference>
<dbReference type="AlphaFoldDB" id="A0A7J0DVE5"/>
<evidence type="ECO:0000256" key="7">
    <source>
        <dbReference type="PROSITE-ProRule" id="PRU01145"/>
    </source>
</evidence>
<dbReference type="GO" id="GO:0008270">
    <property type="term" value="F:zinc ion binding"/>
    <property type="evidence" value="ECO:0007669"/>
    <property type="project" value="UniProtKB-KW"/>
</dbReference>
<feature type="compositionally biased region" description="Polar residues" evidence="8">
    <location>
        <begin position="136"/>
        <end position="154"/>
    </location>
</feature>
<keyword evidence="5" id="KW-0862">Zinc</keyword>
<proteinExistence type="predicted"/>
<name>A0A7J0DVE5_9ERIC</name>
<dbReference type="PANTHER" id="PTHR13100:SF10">
    <property type="entry name" value="CELL GROWTH-REGULATING NUCLEOLAR PROTEIN"/>
    <property type="match status" value="1"/>
</dbReference>
<feature type="region of interest" description="Disordered" evidence="8">
    <location>
        <begin position="57"/>
        <end position="85"/>
    </location>
</feature>
<dbReference type="Pfam" id="PF08790">
    <property type="entry name" value="zf-LYAR"/>
    <property type="match status" value="1"/>
</dbReference>
<dbReference type="GO" id="GO:0000122">
    <property type="term" value="P:negative regulation of transcription by RNA polymerase II"/>
    <property type="evidence" value="ECO:0007669"/>
    <property type="project" value="TreeGrafter"/>
</dbReference>
<keyword evidence="3" id="KW-0677">Repeat</keyword>
<protein>
    <submittedName>
        <fullName evidence="10">Zinc ion binding protein</fullName>
    </submittedName>
</protein>
<evidence type="ECO:0000256" key="4">
    <source>
        <dbReference type="ARBA" id="ARBA00022771"/>
    </source>
</evidence>
<dbReference type="Proteomes" id="UP000585474">
    <property type="component" value="Unassembled WGS sequence"/>
</dbReference>
<evidence type="ECO:0000313" key="11">
    <source>
        <dbReference type="Proteomes" id="UP000585474"/>
    </source>
</evidence>
<sequence>MVWFQCEDCGENLKKPKLPNHFRICSATKLSCIDCGQIFGQQSVQVHTQCITEAEKYGPKGQGKAPNVTNAKPNNDAKQKPDVDVNVGLSERPPWFCSLCNTNATSKQTLLLHAEGKKHRAKARAFHAANKKPEQSESAPNTKASPQSNQNDELTANMGIDQPKGENPPIVTPLHNGCEAGNENSLSSELGNGEVIQVERAVEVESKCQIKKAKHSVTEEDAKKKIKWKKLIKSVLKSNPENVLKMKKLRKLVLKDLRESGFTEDKSELTDMLDQKIIDTSSDLSPQEGSCGMMIPRGAGAIFCGGEWSADSSLGVPHTAN</sequence>
<dbReference type="Pfam" id="PF25879">
    <property type="entry name" value="WHD_LYAR"/>
    <property type="match status" value="1"/>
</dbReference>
<dbReference type="Gene3D" id="3.30.1490.490">
    <property type="match status" value="1"/>
</dbReference>
<evidence type="ECO:0000256" key="6">
    <source>
        <dbReference type="ARBA" id="ARBA00023242"/>
    </source>
</evidence>
<keyword evidence="4 7" id="KW-0863">Zinc-finger</keyword>
<dbReference type="InterPro" id="IPR013087">
    <property type="entry name" value="Znf_C2H2_type"/>
</dbReference>
<dbReference type="GO" id="GO:0006364">
    <property type="term" value="P:rRNA processing"/>
    <property type="evidence" value="ECO:0007669"/>
    <property type="project" value="TreeGrafter"/>
</dbReference>
<comment type="subcellular location">
    <subcellularLocation>
        <location evidence="1">Nucleus</location>
    </subcellularLocation>
</comment>
<dbReference type="PANTHER" id="PTHR13100">
    <property type="entry name" value="CELL GROWTH-REGULATING NUCLEOLAR PROTEIN LYAR"/>
    <property type="match status" value="1"/>
</dbReference>
<keyword evidence="6" id="KW-0539">Nucleus</keyword>
<evidence type="ECO:0000259" key="9">
    <source>
        <dbReference type="SMART" id="SM00451"/>
    </source>
</evidence>
<feature type="region of interest" description="Disordered" evidence="8">
    <location>
        <begin position="116"/>
        <end position="168"/>
    </location>
</feature>
<accession>A0A7J0DVE5</accession>
<dbReference type="EMBL" id="BJWL01000418">
    <property type="protein sequence ID" value="GFS43429.1"/>
    <property type="molecule type" value="Genomic_DNA"/>
</dbReference>
<dbReference type="GO" id="GO:0005730">
    <property type="term" value="C:nucleolus"/>
    <property type="evidence" value="ECO:0007669"/>
    <property type="project" value="TreeGrafter"/>
</dbReference>
<feature type="compositionally biased region" description="Basic residues" evidence="8">
    <location>
        <begin position="116"/>
        <end position="125"/>
    </location>
</feature>